<dbReference type="EMBL" id="JACHVU010000008">
    <property type="protein sequence ID" value="MBB2992178.1"/>
    <property type="molecule type" value="Genomic_DNA"/>
</dbReference>
<evidence type="ECO:0000313" key="2">
    <source>
        <dbReference type="Proteomes" id="UP000550501"/>
    </source>
</evidence>
<proteinExistence type="predicted"/>
<dbReference type="RefSeq" id="WP_183470635.1">
    <property type="nucleotide sequence ID" value="NZ_JACHVU010000008.1"/>
</dbReference>
<protein>
    <submittedName>
        <fullName evidence="1">Uncharacterized protein</fullName>
    </submittedName>
</protein>
<organism evidence="1 2">
    <name type="scientific">Mycolicibacterium iranicum</name>
    <name type="common">Mycobacterium iranicum</name>
    <dbReference type="NCBI Taxonomy" id="912594"/>
    <lineage>
        <taxon>Bacteria</taxon>
        <taxon>Bacillati</taxon>
        <taxon>Actinomycetota</taxon>
        <taxon>Actinomycetes</taxon>
        <taxon>Mycobacteriales</taxon>
        <taxon>Mycobacteriaceae</taxon>
        <taxon>Mycolicibacterium</taxon>
    </lineage>
</organism>
<evidence type="ECO:0000313" key="1">
    <source>
        <dbReference type="EMBL" id="MBB2992178.1"/>
    </source>
</evidence>
<dbReference type="Proteomes" id="UP000550501">
    <property type="component" value="Unassembled WGS sequence"/>
</dbReference>
<reference evidence="1 2" key="1">
    <citation type="submission" date="2020-08" db="EMBL/GenBank/DDBJ databases">
        <title>The Agave Microbiome: Exploring the role of microbial communities in plant adaptations to desert environments.</title>
        <authorList>
            <person name="Partida-Martinez L.P."/>
        </authorList>
    </citation>
    <scope>NUCLEOTIDE SEQUENCE [LARGE SCALE GENOMIC DNA]</scope>
    <source>
        <strain evidence="1 2">AT2.18</strain>
    </source>
</reference>
<keyword evidence="2" id="KW-1185">Reference proteome</keyword>
<accession>A0A839Q7I3</accession>
<gene>
    <name evidence="1" type="ORF">FHR72_003674</name>
</gene>
<comment type="caution">
    <text evidence="1">The sequence shown here is derived from an EMBL/GenBank/DDBJ whole genome shotgun (WGS) entry which is preliminary data.</text>
</comment>
<dbReference type="AlphaFoldDB" id="A0A839Q7I3"/>
<sequence>MLPSRPRLESWNPDSLTFTGTAIRDAGRTVADAVTTLSTNIKEMPDTRAWSGSAHDAAEAMFERAGRQADSFSDYTTAVGEAFTTGAGTIGGARTALLDKADQIDMGGQLHVSDQWVVLITGAQMTLEEAAALEKRAQAEQVVVNGLLLKVGAADDDTAAAVTAAATPHGFVAPNPSDPASLLLPGTQRPGDEVPNPSTAMGMLQQGMLRDADMSQTVRETTTETKHDPATGELISTTTTMYMQDGSRHERTADAKPLFSDRGPATTETHYDEHGNVISESSTVTFNDRGDHSMDNATVTSVKMADGTLVTLVERPGGSRSGTVTTPNGQTADIPREFFDKPLMTGVETAIAGLEHTPHGIPKLSAEAVEHIRAGAKYAGPGLGIATTLWEVAVADSGFARCVAATEGATGLATGALAGLATSEMGPVAIPIAILAGEGGSQLGNWIGNTFCPR</sequence>
<name>A0A839Q7I3_MYCIR</name>